<evidence type="ECO:0000313" key="3">
    <source>
        <dbReference type="Proteomes" id="UP000587760"/>
    </source>
</evidence>
<dbReference type="InterPro" id="IPR009061">
    <property type="entry name" value="DNA-bd_dom_put_sf"/>
</dbReference>
<dbReference type="EMBL" id="JACHGJ010000004">
    <property type="protein sequence ID" value="MBB6480926.1"/>
    <property type="molecule type" value="Genomic_DNA"/>
</dbReference>
<dbReference type="AlphaFoldDB" id="A0A841RB39"/>
<dbReference type="SUPFAM" id="SSF46955">
    <property type="entry name" value="Putative DNA-binding domain"/>
    <property type="match status" value="1"/>
</dbReference>
<accession>A0A841RB39</accession>
<dbReference type="GO" id="GO:0003677">
    <property type="term" value="F:DNA binding"/>
    <property type="evidence" value="ECO:0007669"/>
    <property type="project" value="InterPro"/>
</dbReference>
<dbReference type="NCBIfam" id="TIGR01764">
    <property type="entry name" value="excise"/>
    <property type="match status" value="1"/>
</dbReference>
<name>A0A841RB39_9SPIO</name>
<reference evidence="2 3" key="1">
    <citation type="submission" date="2020-08" db="EMBL/GenBank/DDBJ databases">
        <title>Genomic Encyclopedia of Type Strains, Phase IV (KMG-IV): sequencing the most valuable type-strain genomes for metagenomic binning, comparative biology and taxonomic classification.</title>
        <authorList>
            <person name="Goeker M."/>
        </authorList>
    </citation>
    <scope>NUCLEOTIDE SEQUENCE [LARGE SCALE GENOMIC DNA]</scope>
    <source>
        <strain evidence="2 3">DSM 2461</strain>
    </source>
</reference>
<dbReference type="Pfam" id="PF12728">
    <property type="entry name" value="HTH_17"/>
    <property type="match status" value="1"/>
</dbReference>
<dbReference type="RefSeq" id="WP_184747170.1">
    <property type="nucleotide sequence ID" value="NZ_JACHGJ010000004.1"/>
</dbReference>
<feature type="domain" description="Helix-turn-helix" evidence="1">
    <location>
        <begin position="5"/>
        <end position="49"/>
    </location>
</feature>
<dbReference type="Proteomes" id="UP000587760">
    <property type="component" value="Unassembled WGS sequence"/>
</dbReference>
<protein>
    <submittedName>
        <fullName evidence="2">Excisionase family DNA binding protein</fullName>
    </submittedName>
</protein>
<dbReference type="InterPro" id="IPR041657">
    <property type="entry name" value="HTH_17"/>
</dbReference>
<organism evidence="2 3">
    <name type="scientific">Spirochaeta isovalerica</name>
    <dbReference type="NCBI Taxonomy" id="150"/>
    <lineage>
        <taxon>Bacteria</taxon>
        <taxon>Pseudomonadati</taxon>
        <taxon>Spirochaetota</taxon>
        <taxon>Spirochaetia</taxon>
        <taxon>Spirochaetales</taxon>
        <taxon>Spirochaetaceae</taxon>
        <taxon>Spirochaeta</taxon>
    </lineage>
</organism>
<evidence type="ECO:0000259" key="1">
    <source>
        <dbReference type="Pfam" id="PF12728"/>
    </source>
</evidence>
<proteinExistence type="predicted"/>
<sequence length="133" mass="15398">MDDSFYSVESAAEKLDVHSRTVLRFIRDGKLKAVKVGRQWRIRREDLQALTGEPEKEQQASASSVIDLPVSGREEAYRYETLVMAALNSRGNRGKESNHRVDCLYNSEEQTVRFVLWGSISFMKDFFTLIDRY</sequence>
<keyword evidence="3" id="KW-1185">Reference proteome</keyword>
<gene>
    <name evidence="2" type="ORF">HNR50_002599</name>
</gene>
<evidence type="ECO:0000313" key="2">
    <source>
        <dbReference type="EMBL" id="MBB6480926.1"/>
    </source>
</evidence>
<comment type="caution">
    <text evidence="2">The sequence shown here is derived from an EMBL/GenBank/DDBJ whole genome shotgun (WGS) entry which is preliminary data.</text>
</comment>
<dbReference type="InterPro" id="IPR010093">
    <property type="entry name" value="SinI_DNA-bd"/>
</dbReference>